<feature type="region of interest" description="Disordered" evidence="1">
    <location>
        <begin position="43"/>
        <end position="79"/>
    </location>
</feature>
<feature type="compositionally biased region" description="Low complexity" evidence="1">
    <location>
        <begin position="43"/>
        <end position="52"/>
    </location>
</feature>
<accession>A0ABQ4GJB5</accession>
<evidence type="ECO:0000313" key="2">
    <source>
        <dbReference type="EMBL" id="GIH61521.1"/>
    </source>
</evidence>
<sequence>MGRITVEQALLRARARARVPVEDRPLLSEAAVAIGYRYPISGDDPAAADPPAAQEPDRWRGEPGTRLPHVPLAGQDGPGSTLDLVRDGRYLLLAGPEGRAWVQAARRMDPHGAFLDATLLPRRVASATTRPTDACGISGQGTLLVRPDHVIAWRTPHAAPDTLTALASAMRRALGADRPPAR</sequence>
<evidence type="ECO:0000256" key="1">
    <source>
        <dbReference type="SAM" id="MobiDB-lite"/>
    </source>
</evidence>
<dbReference type="Proteomes" id="UP000660454">
    <property type="component" value="Unassembled WGS sequence"/>
</dbReference>
<keyword evidence="3" id="KW-1185">Reference proteome</keyword>
<name>A0ABQ4GJB5_9ACTN</name>
<reference evidence="2 3" key="1">
    <citation type="submission" date="2021-01" db="EMBL/GenBank/DDBJ databases">
        <title>Whole genome shotgun sequence of Microbispora siamensis NBRC 104113.</title>
        <authorList>
            <person name="Komaki H."/>
            <person name="Tamura T."/>
        </authorList>
    </citation>
    <scope>NUCLEOTIDE SEQUENCE [LARGE SCALE GENOMIC DNA]</scope>
    <source>
        <strain evidence="2 3">NBRC 104113</strain>
    </source>
</reference>
<protein>
    <submittedName>
        <fullName evidence="2">Uncharacterized protein</fullName>
    </submittedName>
</protein>
<gene>
    <name evidence="2" type="ORF">Msi02_23380</name>
</gene>
<dbReference type="Pfam" id="PF21274">
    <property type="entry name" value="Rng_hyd_C"/>
    <property type="match status" value="1"/>
</dbReference>
<evidence type="ECO:0000313" key="3">
    <source>
        <dbReference type="Proteomes" id="UP000660454"/>
    </source>
</evidence>
<proteinExistence type="predicted"/>
<dbReference type="RefSeq" id="WP_239108313.1">
    <property type="nucleotide sequence ID" value="NZ_BOOF01000010.1"/>
</dbReference>
<comment type="caution">
    <text evidence="2">The sequence shown here is derived from an EMBL/GenBank/DDBJ whole genome shotgun (WGS) entry which is preliminary data.</text>
</comment>
<dbReference type="Gene3D" id="3.40.30.120">
    <property type="match status" value="1"/>
</dbReference>
<organism evidence="2 3">
    <name type="scientific">Microbispora siamensis</name>
    <dbReference type="NCBI Taxonomy" id="564413"/>
    <lineage>
        <taxon>Bacteria</taxon>
        <taxon>Bacillati</taxon>
        <taxon>Actinomycetota</taxon>
        <taxon>Actinomycetes</taxon>
        <taxon>Streptosporangiales</taxon>
        <taxon>Streptosporangiaceae</taxon>
        <taxon>Microbispora</taxon>
    </lineage>
</organism>
<dbReference type="EMBL" id="BOOF01000010">
    <property type="protein sequence ID" value="GIH61521.1"/>
    <property type="molecule type" value="Genomic_DNA"/>
</dbReference>